<dbReference type="KEGG" id="glz:GLAREA_02748"/>
<dbReference type="OrthoDB" id="10522642at2759"/>
<dbReference type="GeneID" id="19461804"/>
<dbReference type="HOGENOM" id="CLU_2015508_0_0_1"/>
<organism evidence="1 2">
    <name type="scientific">Glarea lozoyensis (strain ATCC 20868 / MF5171)</name>
    <dbReference type="NCBI Taxonomy" id="1116229"/>
    <lineage>
        <taxon>Eukaryota</taxon>
        <taxon>Fungi</taxon>
        <taxon>Dikarya</taxon>
        <taxon>Ascomycota</taxon>
        <taxon>Pezizomycotina</taxon>
        <taxon>Leotiomycetes</taxon>
        <taxon>Helotiales</taxon>
        <taxon>Helotiaceae</taxon>
        <taxon>Glarea</taxon>
    </lineage>
</organism>
<keyword evidence="2" id="KW-1185">Reference proteome</keyword>
<evidence type="ECO:0000313" key="1">
    <source>
        <dbReference type="EMBL" id="EPE26834.1"/>
    </source>
</evidence>
<name>S3CNU6_GLAL2</name>
<proteinExistence type="predicted"/>
<sequence>MSQTQHMPVPRQFKPIDRQNEGFYELNIYDEIMDVSMPMTFSLHNAMNNARIVIEAAGGEVREDRPNRRGWPILFVLPPGVNCPIATGTARWPACTATVTFIPALNRPPNTFLNHPVNTDDEE</sequence>
<gene>
    <name evidence="1" type="ORF">GLAREA_02748</name>
</gene>
<dbReference type="EMBL" id="KE145370">
    <property type="protein sequence ID" value="EPE26834.1"/>
    <property type="molecule type" value="Genomic_DNA"/>
</dbReference>
<evidence type="ECO:0000313" key="2">
    <source>
        <dbReference type="Proteomes" id="UP000016922"/>
    </source>
</evidence>
<dbReference type="RefSeq" id="XP_008086024.1">
    <property type="nucleotide sequence ID" value="XM_008087833.1"/>
</dbReference>
<reference evidence="1 2" key="1">
    <citation type="journal article" date="2013" name="BMC Genomics">
        <title>Genomics-driven discovery of the pneumocandin biosynthetic gene cluster in the fungus Glarea lozoyensis.</title>
        <authorList>
            <person name="Chen L."/>
            <person name="Yue Q."/>
            <person name="Zhang X."/>
            <person name="Xiang M."/>
            <person name="Wang C."/>
            <person name="Li S."/>
            <person name="Che Y."/>
            <person name="Ortiz-Lopez F.J."/>
            <person name="Bills G.F."/>
            <person name="Liu X."/>
            <person name="An Z."/>
        </authorList>
    </citation>
    <scope>NUCLEOTIDE SEQUENCE [LARGE SCALE GENOMIC DNA]</scope>
    <source>
        <strain evidence="2">ATCC 20868 / MF5171</strain>
    </source>
</reference>
<accession>S3CNU6</accession>
<dbReference type="Proteomes" id="UP000016922">
    <property type="component" value="Unassembled WGS sequence"/>
</dbReference>
<protein>
    <submittedName>
        <fullName evidence="1">Uncharacterized protein</fullName>
    </submittedName>
</protein>
<dbReference type="AlphaFoldDB" id="S3CNU6"/>